<feature type="short sequence motif" description="Histidine triad motif" evidence="2 3">
    <location>
        <begin position="199"/>
        <end position="203"/>
    </location>
</feature>
<feature type="active site" description="Tele-AMP-histidine intermediate" evidence="1">
    <location>
        <position position="201"/>
    </location>
</feature>
<accession>A0A9P0BX93</accession>
<reference evidence="6" key="1">
    <citation type="submission" date="2021-12" db="EMBL/GenBank/DDBJ databases">
        <authorList>
            <person name="King R."/>
        </authorList>
    </citation>
    <scope>NUCLEOTIDE SEQUENCE</scope>
</reference>
<name>A0A9P0BX93_CHRIL</name>
<dbReference type="EMBL" id="LR824032">
    <property type="protein sequence ID" value="CAH0599766.1"/>
    <property type="molecule type" value="Genomic_DNA"/>
</dbReference>
<gene>
    <name evidence="6" type="ORF">CINC_LOCUS8888</name>
</gene>
<feature type="signal peptide" evidence="4">
    <location>
        <begin position="1"/>
        <end position="28"/>
    </location>
</feature>
<protein>
    <recommendedName>
        <fullName evidence="5">HIT domain-containing protein</fullName>
    </recommendedName>
</protein>
<proteinExistence type="predicted"/>
<dbReference type="SUPFAM" id="SSF54197">
    <property type="entry name" value="HIT-like"/>
    <property type="match status" value="2"/>
</dbReference>
<evidence type="ECO:0000313" key="7">
    <source>
        <dbReference type="Proteomes" id="UP001154114"/>
    </source>
</evidence>
<evidence type="ECO:0000313" key="6">
    <source>
        <dbReference type="EMBL" id="CAH0599766.1"/>
    </source>
</evidence>
<dbReference type="Pfam" id="PF01230">
    <property type="entry name" value="HIT"/>
    <property type="match status" value="1"/>
</dbReference>
<dbReference type="PROSITE" id="PS00892">
    <property type="entry name" value="HIT_1"/>
    <property type="match status" value="1"/>
</dbReference>
<evidence type="ECO:0000259" key="5">
    <source>
        <dbReference type="PROSITE" id="PS51084"/>
    </source>
</evidence>
<dbReference type="PANTHER" id="PTHR23089">
    <property type="entry name" value="HISTIDINE TRIAD HIT PROTEIN"/>
    <property type="match status" value="1"/>
</dbReference>
<dbReference type="Pfam" id="PF11969">
    <property type="entry name" value="DcpS_C"/>
    <property type="match status" value="1"/>
</dbReference>
<evidence type="ECO:0000256" key="4">
    <source>
        <dbReference type="SAM" id="SignalP"/>
    </source>
</evidence>
<dbReference type="InterPro" id="IPR036265">
    <property type="entry name" value="HIT-like_sf"/>
</dbReference>
<dbReference type="PRINTS" id="PR00332">
    <property type="entry name" value="HISTRIAD"/>
</dbReference>
<dbReference type="CDD" id="cd01276">
    <property type="entry name" value="PKCI_related"/>
    <property type="match status" value="1"/>
</dbReference>
<dbReference type="PROSITE" id="PS51084">
    <property type="entry name" value="HIT_2"/>
    <property type="match status" value="1"/>
</dbReference>
<dbReference type="OrthoDB" id="672793at2759"/>
<dbReference type="InterPro" id="IPR019808">
    <property type="entry name" value="Histidine_triad_CS"/>
</dbReference>
<dbReference type="Gene3D" id="3.30.428.10">
    <property type="entry name" value="HIT-like"/>
    <property type="match status" value="2"/>
</dbReference>
<sequence>MHNITYTKHIIFLLLIKMAAVMPRTSFADFCEGIEPTFIFEDEQCVVFDENQRNKQAPVHFLVVPKKAIPRLVSASLDDEKLLVFRNMAGGEVDLAQSAAPAADTIFGKILRKEIPAKFVYEDDQCVAFHDVNPQAPTHILVIPRKPITQLSKAEDSDEQLLGHLLIAARKVAHKEGLDKSGFRLVINDGKNGAQSVYHLHVHILGGRQMHWPPG</sequence>
<evidence type="ECO:0000256" key="1">
    <source>
        <dbReference type="PIRSR" id="PIRSR601310-1"/>
    </source>
</evidence>
<feature type="chain" id="PRO_5040430718" description="HIT domain-containing protein" evidence="4">
    <location>
        <begin position="29"/>
        <end position="215"/>
    </location>
</feature>
<dbReference type="AlphaFoldDB" id="A0A9P0BX93"/>
<organism evidence="6 7">
    <name type="scientific">Chrysodeixis includens</name>
    <name type="common">Soybean looper</name>
    <name type="synonym">Pseudoplusia includens</name>
    <dbReference type="NCBI Taxonomy" id="689277"/>
    <lineage>
        <taxon>Eukaryota</taxon>
        <taxon>Metazoa</taxon>
        <taxon>Ecdysozoa</taxon>
        <taxon>Arthropoda</taxon>
        <taxon>Hexapoda</taxon>
        <taxon>Insecta</taxon>
        <taxon>Pterygota</taxon>
        <taxon>Neoptera</taxon>
        <taxon>Endopterygota</taxon>
        <taxon>Lepidoptera</taxon>
        <taxon>Glossata</taxon>
        <taxon>Ditrysia</taxon>
        <taxon>Noctuoidea</taxon>
        <taxon>Noctuidae</taxon>
        <taxon>Plusiinae</taxon>
        <taxon>Chrysodeixis</taxon>
    </lineage>
</organism>
<dbReference type="FunFam" id="3.30.428.10:FF:000005">
    <property type="entry name" value="Histidine triad nucleotide-binding protein 1"/>
    <property type="match status" value="1"/>
</dbReference>
<evidence type="ECO:0000256" key="3">
    <source>
        <dbReference type="PROSITE-ProRule" id="PRU00464"/>
    </source>
</evidence>
<keyword evidence="4" id="KW-0732">Signal</keyword>
<keyword evidence="7" id="KW-1185">Reference proteome</keyword>
<feature type="domain" description="HIT" evidence="5">
    <location>
        <begin position="106"/>
        <end position="215"/>
    </location>
</feature>
<dbReference type="GO" id="GO:0003824">
    <property type="term" value="F:catalytic activity"/>
    <property type="evidence" value="ECO:0007669"/>
    <property type="project" value="InterPro"/>
</dbReference>
<evidence type="ECO:0000256" key="2">
    <source>
        <dbReference type="PIRSR" id="PIRSR601310-3"/>
    </source>
</evidence>
<dbReference type="InterPro" id="IPR011146">
    <property type="entry name" value="HIT-like"/>
</dbReference>
<dbReference type="InterPro" id="IPR001310">
    <property type="entry name" value="Histidine_triad_HIT"/>
</dbReference>
<dbReference type="Proteomes" id="UP001154114">
    <property type="component" value="Chromosome 29"/>
</dbReference>